<evidence type="ECO:0000313" key="2">
    <source>
        <dbReference type="Proteomes" id="UP000199517"/>
    </source>
</evidence>
<keyword evidence="2" id="KW-1185">Reference proteome</keyword>
<dbReference type="Proteomes" id="UP000199517">
    <property type="component" value="Unassembled WGS sequence"/>
</dbReference>
<organism evidence="1 2">
    <name type="scientific">Paracidovorax konjaci</name>
    <dbReference type="NCBI Taxonomy" id="32040"/>
    <lineage>
        <taxon>Bacteria</taxon>
        <taxon>Pseudomonadati</taxon>
        <taxon>Pseudomonadota</taxon>
        <taxon>Betaproteobacteria</taxon>
        <taxon>Burkholderiales</taxon>
        <taxon>Comamonadaceae</taxon>
        <taxon>Paracidovorax</taxon>
    </lineage>
</organism>
<gene>
    <name evidence="1" type="ORF">SAMN04489710_105138</name>
</gene>
<sequence length="256" mass="28178">MRAHLLSAADLPVPRRPVLAWAMGACASGLLGCAAPAPTARGEVQAAPTHTGELAQSDVNRMATLAMRDNLDSLYRLADKLYRRNPAEWRRGAAASREQALAQVREAIEQRQPWAPLQGRRDIAAMAFALSPEFPGDRVAAFIHATADMLITAHGGKTEFFLIDSLDAQYLYNAARNVESAAWVLAQRRTAAGRPLLLADEINERERNLSFEREFGKIIGRLDLMAAMAAEKYRRAAISYLQGFMGGSFLQFLPVR</sequence>
<dbReference type="EMBL" id="FOMQ01000005">
    <property type="protein sequence ID" value="SFD71697.1"/>
    <property type="molecule type" value="Genomic_DNA"/>
</dbReference>
<dbReference type="STRING" id="32040.SAMN04489710_105138"/>
<protein>
    <recommendedName>
        <fullName evidence="3">Lipoprotein</fullName>
    </recommendedName>
</protein>
<dbReference type="OrthoDB" id="5866325at2"/>
<accession>A0A1I1ULR0</accession>
<reference evidence="2" key="1">
    <citation type="submission" date="2016-10" db="EMBL/GenBank/DDBJ databases">
        <authorList>
            <person name="Varghese N."/>
            <person name="Submissions S."/>
        </authorList>
    </citation>
    <scope>NUCLEOTIDE SEQUENCE [LARGE SCALE GENOMIC DNA]</scope>
    <source>
        <strain evidence="2">DSM 7481</strain>
    </source>
</reference>
<evidence type="ECO:0000313" key="1">
    <source>
        <dbReference type="EMBL" id="SFD71697.1"/>
    </source>
</evidence>
<proteinExistence type="predicted"/>
<evidence type="ECO:0008006" key="3">
    <source>
        <dbReference type="Google" id="ProtNLM"/>
    </source>
</evidence>
<name>A0A1I1ULR0_9BURK</name>
<dbReference type="AlphaFoldDB" id="A0A1I1ULR0"/>
<dbReference type="PROSITE" id="PS51257">
    <property type="entry name" value="PROKAR_LIPOPROTEIN"/>
    <property type="match status" value="1"/>
</dbReference>